<feature type="signal peptide" evidence="1">
    <location>
        <begin position="1"/>
        <end position="27"/>
    </location>
</feature>
<dbReference type="SMART" id="SM00014">
    <property type="entry name" value="acidPPc"/>
    <property type="match status" value="1"/>
</dbReference>
<evidence type="ECO:0000313" key="3">
    <source>
        <dbReference type="EMBL" id="OCO90547.1"/>
    </source>
</evidence>
<evidence type="ECO:0000313" key="4">
    <source>
        <dbReference type="Proteomes" id="UP000050489"/>
    </source>
</evidence>
<dbReference type="Proteomes" id="UP000050489">
    <property type="component" value="Unassembled WGS sequence"/>
</dbReference>
<dbReference type="EMBL" id="LJEX02000013">
    <property type="protein sequence ID" value="OCO90547.1"/>
    <property type="molecule type" value="Genomic_DNA"/>
</dbReference>
<dbReference type="InterPro" id="IPR036938">
    <property type="entry name" value="PAP2/HPO_sf"/>
</dbReference>
<dbReference type="InterPro" id="IPR001011">
    <property type="entry name" value="Acid_Pase_classA_bac"/>
</dbReference>
<dbReference type="AlphaFoldDB" id="A0A5C6RAW0"/>
<name>A0A5C6RAW0_SERMA</name>
<feature type="chain" id="PRO_5043206496" evidence="1">
    <location>
        <begin position="28"/>
        <end position="284"/>
    </location>
</feature>
<accession>A0A5C6RAW0</accession>
<dbReference type="PRINTS" id="PR00483">
    <property type="entry name" value="BACPHPHTASE"/>
</dbReference>
<proteinExistence type="predicted"/>
<protein>
    <submittedName>
        <fullName evidence="3">Acid phosphatase</fullName>
    </submittedName>
</protein>
<gene>
    <name evidence="3" type="ORF">AN695_0209800</name>
</gene>
<sequence length="284" mass="31413">MATLVLNIRRAVTGLALICLQNALAHAESIAPNSDTRERWRVDYADIGYPNVGFSPYIKGWINGYLTPADYPNGAAILPPPPVEDSAAWKADVEIFYQLRKLRDTPRGRVAVEDANLSFDAIGRAFSDALGTEISRKHTPHTHLLLSRLLTDAGYASNGAKKAYARIRPYSALRVDSCTPKEHNALSNDGGSYPSGHAVTGFVWAMTLTAMEPQRATELMHKGYEFGRSRLICGVHWASDVEAGRVLAAGAFARLQASAEYQQQFREAKREIDRLLLQQQTQER</sequence>
<reference evidence="4" key="1">
    <citation type="submission" date="2016-04" db="EMBL/GenBank/DDBJ databases">
        <authorList>
            <person name="Osei Sekyere J."/>
            <person name="Sivertsen A."/>
            <person name="Pedersen A.T."/>
            <person name="Sundsfjord A."/>
        </authorList>
    </citation>
    <scope>NUCLEOTIDE SEQUENCE [LARGE SCALE GENOMIC DNA]</scope>
    <source>
        <strain evidence="4">945174350</strain>
    </source>
</reference>
<feature type="domain" description="Phosphatidic acid phosphatase type 2/haloperoxidase" evidence="2">
    <location>
        <begin position="144"/>
        <end position="256"/>
    </location>
</feature>
<dbReference type="GO" id="GO:0030288">
    <property type="term" value="C:outer membrane-bounded periplasmic space"/>
    <property type="evidence" value="ECO:0007669"/>
    <property type="project" value="InterPro"/>
</dbReference>
<organism evidence="3 4">
    <name type="scientific">Serratia marcescens</name>
    <dbReference type="NCBI Taxonomy" id="615"/>
    <lineage>
        <taxon>Bacteria</taxon>
        <taxon>Pseudomonadati</taxon>
        <taxon>Pseudomonadota</taxon>
        <taxon>Gammaproteobacteria</taxon>
        <taxon>Enterobacterales</taxon>
        <taxon>Yersiniaceae</taxon>
        <taxon>Serratia</taxon>
    </lineage>
</organism>
<dbReference type="GO" id="GO:0003993">
    <property type="term" value="F:acid phosphatase activity"/>
    <property type="evidence" value="ECO:0007669"/>
    <property type="project" value="InterPro"/>
</dbReference>
<evidence type="ECO:0000256" key="1">
    <source>
        <dbReference type="SAM" id="SignalP"/>
    </source>
</evidence>
<evidence type="ECO:0000259" key="2">
    <source>
        <dbReference type="SMART" id="SM00014"/>
    </source>
</evidence>
<dbReference type="Gene3D" id="1.20.144.10">
    <property type="entry name" value="Phosphatidic acid phosphatase type 2/haloperoxidase"/>
    <property type="match status" value="1"/>
</dbReference>
<dbReference type="Pfam" id="PF01569">
    <property type="entry name" value="PAP2"/>
    <property type="match status" value="1"/>
</dbReference>
<dbReference type="CDD" id="cd03397">
    <property type="entry name" value="PAP2_acid_phosphatase"/>
    <property type="match status" value="1"/>
</dbReference>
<dbReference type="InterPro" id="IPR000326">
    <property type="entry name" value="PAP2/HPO"/>
</dbReference>
<dbReference type="SUPFAM" id="SSF48317">
    <property type="entry name" value="Acid phosphatase/Vanadium-dependent haloperoxidase"/>
    <property type="match status" value="1"/>
</dbReference>
<comment type="caution">
    <text evidence="3">The sequence shown here is derived from an EMBL/GenBank/DDBJ whole genome shotgun (WGS) entry which is preliminary data.</text>
</comment>
<dbReference type="RefSeq" id="WP_038873618.1">
    <property type="nucleotide sequence ID" value="NZ_CABMHU010000027.1"/>
</dbReference>
<keyword evidence="1" id="KW-0732">Signal</keyword>